<accession>A0AAJ1TXM7</accession>
<gene>
    <name evidence="1" type="ORF">QO001_005828</name>
</gene>
<protein>
    <submittedName>
        <fullName evidence="1">Uncharacterized protein</fullName>
    </submittedName>
</protein>
<proteinExistence type="predicted"/>
<comment type="caution">
    <text evidence="1">The sequence shown here is derived from an EMBL/GenBank/DDBJ whole genome shotgun (WGS) entry which is preliminary data.</text>
</comment>
<dbReference type="RefSeq" id="WP_128755012.1">
    <property type="nucleotide sequence ID" value="NZ_JARVWR010000020.1"/>
</dbReference>
<name>A0AAJ1TXM7_9HYPH</name>
<evidence type="ECO:0000313" key="2">
    <source>
        <dbReference type="Proteomes" id="UP001223420"/>
    </source>
</evidence>
<evidence type="ECO:0000313" key="1">
    <source>
        <dbReference type="EMBL" id="MDQ0546876.1"/>
    </source>
</evidence>
<dbReference type="EMBL" id="JAUSWL010000018">
    <property type="protein sequence ID" value="MDQ0546876.1"/>
    <property type="molecule type" value="Genomic_DNA"/>
</dbReference>
<organism evidence="1 2">
    <name type="scientific">Methylobacterium brachiatum</name>
    <dbReference type="NCBI Taxonomy" id="269660"/>
    <lineage>
        <taxon>Bacteria</taxon>
        <taxon>Pseudomonadati</taxon>
        <taxon>Pseudomonadota</taxon>
        <taxon>Alphaproteobacteria</taxon>
        <taxon>Hyphomicrobiales</taxon>
        <taxon>Methylobacteriaceae</taxon>
        <taxon>Methylobacterium</taxon>
    </lineage>
</organism>
<dbReference type="AlphaFoldDB" id="A0AAJ1TXM7"/>
<dbReference type="Proteomes" id="UP001223420">
    <property type="component" value="Unassembled WGS sequence"/>
</dbReference>
<reference evidence="1" key="1">
    <citation type="submission" date="2023-07" db="EMBL/GenBank/DDBJ databases">
        <title>Genomic Encyclopedia of Type Strains, Phase IV (KMG-IV): sequencing the most valuable type-strain genomes for metagenomic binning, comparative biology and taxonomic classification.</title>
        <authorList>
            <person name="Goeker M."/>
        </authorList>
    </citation>
    <scope>NUCLEOTIDE SEQUENCE</scope>
    <source>
        <strain evidence="1">DSM 19569</strain>
    </source>
</reference>
<sequence length="115" mass="12640">MFSSTTHLFQRKRETSIIAGKDAITALTQHFQRLDVRAALVGMDADALGVVIIDGDEHRLEVGFGQTLSCVAMALRIMTHPGPEAQARPVCLTSRELHIRCGRSQCHETRSNVIA</sequence>